<dbReference type="Proteomes" id="UP000190166">
    <property type="component" value="Unassembled WGS sequence"/>
</dbReference>
<evidence type="ECO:0000256" key="2">
    <source>
        <dbReference type="ARBA" id="ARBA00023125"/>
    </source>
</evidence>
<dbReference type="SUPFAM" id="SSF46785">
    <property type="entry name" value="Winged helix' DNA-binding domain"/>
    <property type="match status" value="1"/>
</dbReference>
<evidence type="ECO:0000256" key="3">
    <source>
        <dbReference type="ARBA" id="ARBA00023163"/>
    </source>
</evidence>
<keyword evidence="2" id="KW-0238">DNA-binding</keyword>
<protein>
    <submittedName>
        <fullName evidence="5">Transcriptional regulator, HxlR family</fullName>
    </submittedName>
</protein>
<feature type="domain" description="HTH hxlR-type" evidence="4">
    <location>
        <begin position="55"/>
        <end position="158"/>
    </location>
</feature>
<dbReference type="EMBL" id="FUZZ01000006">
    <property type="protein sequence ID" value="SKD10253.1"/>
    <property type="molecule type" value="Genomic_DNA"/>
</dbReference>
<dbReference type="Pfam" id="PF01638">
    <property type="entry name" value="HxlR"/>
    <property type="match status" value="1"/>
</dbReference>
<sequence>MKESFHPNYQRQNYGYQLVKRRYLPKGKRLHLGNVITFVSMKMIINEPLPDNEACAGSLKNVLDALSVINGRWKLALILCLVQSSKRFNEIQHEVTGISSRILAKELKDLELNDFIKRTVYPTTPVTIIYEATEYSRTLKTLIGELSAWGGQHREKIRQSMRKQS</sequence>
<dbReference type="InterPro" id="IPR036388">
    <property type="entry name" value="WH-like_DNA-bd_sf"/>
</dbReference>
<dbReference type="AlphaFoldDB" id="A0A1T5PCB2"/>
<evidence type="ECO:0000259" key="4">
    <source>
        <dbReference type="PROSITE" id="PS51118"/>
    </source>
</evidence>
<dbReference type="PROSITE" id="PS51118">
    <property type="entry name" value="HTH_HXLR"/>
    <property type="match status" value="1"/>
</dbReference>
<dbReference type="PANTHER" id="PTHR33204">
    <property type="entry name" value="TRANSCRIPTIONAL REGULATOR, MARR FAMILY"/>
    <property type="match status" value="1"/>
</dbReference>
<accession>A0A1T5PCB2</accession>
<organism evidence="5 6">
    <name type="scientific">Chitinophaga ginsengisegetis</name>
    <dbReference type="NCBI Taxonomy" id="393003"/>
    <lineage>
        <taxon>Bacteria</taxon>
        <taxon>Pseudomonadati</taxon>
        <taxon>Bacteroidota</taxon>
        <taxon>Chitinophagia</taxon>
        <taxon>Chitinophagales</taxon>
        <taxon>Chitinophagaceae</taxon>
        <taxon>Chitinophaga</taxon>
    </lineage>
</organism>
<evidence type="ECO:0000256" key="1">
    <source>
        <dbReference type="ARBA" id="ARBA00023015"/>
    </source>
</evidence>
<keyword evidence="6" id="KW-1185">Reference proteome</keyword>
<evidence type="ECO:0000313" key="5">
    <source>
        <dbReference type="EMBL" id="SKD10253.1"/>
    </source>
</evidence>
<proteinExistence type="predicted"/>
<gene>
    <name evidence="5" type="ORF">SAMN05660461_6159</name>
</gene>
<keyword evidence="1" id="KW-0805">Transcription regulation</keyword>
<dbReference type="PANTHER" id="PTHR33204:SF39">
    <property type="entry name" value="TRANSCRIPTIONAL REGULATORY PROTEIN"/>
    <property type="match status" value="1"/>
</dbReference>
<dbReference type="Gene3D" id="1.10.10.10">
    <property type="entry name" value="Winged helix-like DNA-binding domain superfamily/Winged helix DNA-binding domain"/>
    <property type="match status" value="1"/>
</dbReference>
<evidence type="ECO:0000313" key="6">
    <source>
        <dbReference type="Proteomes" id="UP000190166"/>
    </source>
</evidence>
<reference evidence="5 6" key="1">
    <citation type="submission" date="2017-02" db="EMBL/GenBank/DDBJ databases">
        <authorList>
            <person name="Peterson S.W."/>
        </authorList>
    </citation>
    <scope>NUCLEOTIDE SEQUENCE [LARGE SCALE GENOMIC DNA]</scope>
    <source>
        <strain evidence="5 6">DSM 18108</strain>
    </source>
</reference>
<keyword evidence="3" id="KW-0804">Transcription</keyword>
<dbReference type="InterPro" id="IPR002577">
    <property type="entry name" value="HTH_HxlR"/>
</dbReference>
<dbReference type="GO" id="GO:0003677">
    <property type="term" value="F:DNA binding"/>
    <property type="evidence" value="ECO:0007669"/>
    <property type="project" value="UniProtKB-KW"/>
</dbReference>
<name>A0A1T5PCB2_9BACT</name>
<dbReference type="InterPro" id="IPR036390">
    <property type="entry name" value="WH_DNA-bd_sf"/>
</dbReference>
<dbReference type="STRING" id="393003.SAMN05660461_6159"/>